<dbReference type="OrthoDB" id="8640606at2"/>
<dbReference type="KEGG" id="pacr:FXN63_19695"/>
<name>A0A5C0AZE5_9BURK</name>
<evidence type="ECO:0000313" key="2">
    <source>
        <dbReference type="EMBL" id="QEI07809.1"/>
    </source>
</evidence>
<dbReference type="RefSeq" id="WP_148816856.1">
    <property type="nucleotide sequence ID" value="NZ_CP043046.1"/>
</dbReference>
<keyword evidence="3" id="KW-1185">Reference proteome</keyword>
<gene>
    <name evidence="2" type="ORF">FXN63_19695</name>
</gene>
<dbReference type="Proteomes" id="UP000325161">
    <property type="component" value="Chromosome"/>
</dbReference>
<proteinExistence type="predicted"/>
<organism evidence="2 3">
    <name type="scientific">Pigmentiphaga aceris</name>
    <dbReference type="NCBI Taxonomy" id="1940612"/>
    <lineage>
        <taxon>Bacteria</taxon>
        <taxon>Pseudomonadati</taxon>
        <taxon>Pseudomonadota</taxon>
        <taxon>Betaproteobacteria</taxon>
        <taxon>Burkholderiales</taxon>
        <taxon>Alcaligenaceae</taxon>
        <taxon>Pigmentiphaga</taxon>
    </lineage>
</organism>
<evidence type="ECO:0000256" key="1">
    <source>
        <dbReference type="SAM" id="SignalP"/>
    </source>
</evidence>
<sequence length="214" mass="21805">MASRTISNTTSTKASTLLRSTTLALAIAGSLIQASAFAQAARTPAAPATAPAKGEKVSLLAGKLSFSLPSGFVGNKLPPGSATDGAAGATGTIYVNQALQQVVLNTEAPVPGGTRVQDNDAKFLDGATTSFVEQQRAALPDYQRLGEKSMTIKGVGLRQLDAIGTFGGTPTRSTMLVAGSGNTMALIRIMSKADDAASHNVLVSTVIDNIKSGR</sequence>
<accession>A0A5C0AZE5</accession>
<dbReference type="EMBL" id="CP043046">
    <property type="protein sequence ID" value="QEI07809.1"/>
    <property type="molecule type" value="Genomic_DNA"/>
</dbReference>
<keyword evidence="1" id="KW-0732">Signal</keyword>
<evidence type="ECO:0000313" key="3">
    <source>
        <dbReference type="Proteomes" id="UP000325161"/>
    </source>
</evidence>
<protein>
    <submittedName>
        <fullName evidence="2">Uncharacterized protein</fullName>
    </submittedName>
</protein>
<feature type="chain" id="PRO_5022854795" evidence="1">
    <location>
        <begin position="41"/>
        <end position="214"/>
    </location>
</feature>
<feature type="signal peptide" evidence="1">
    <location>
        <begin position="1"/>
        <end position="40"/>
    </location>
</feature>
<dbReference type="AlphaFoldDB" id="A0A5C0AZE5"/>
<reference evidence="2 3" key="1">
    <citation type="submission" date="2019-08" db="EMBL/GenBank/DDBJ databases">
        <title>Amphibian skin-associated Pigmentiphaga: genome sequence and occurrence across geography and hosts.</title>
        <authorList>
            <person name="Bletz M.C."/>
            <person name="Bunk B."/>
            <person name="Sproeer C."/>
            <person name="Biwer P."/>
            <person name="Reiter S."/>
            <person name="Rabemananjara F.C.E."/>
            <person name="Schulz S."/>
            <person name="Overmann J."/>
            <person name="Vences M."/>
        </authorList>
    </citation>
    <scope>NUCLEOTIDE SEQUENCE [LARGE SCALE GENOMIC DNA]</scope>
    <source>
        <strain evidence="2 3">Mada1488</strain>
    </source>
</reference>